<dbReference type="InterPro" id="IPR050962">
    <property type="entry name" value="Phosphate-bind_PstS"/>
</dbReference>
<keyword evidence="2 4" id="KW-0813">Transport</keyword>
<dbReference type="PIRSF" id="PIRSF002756">
    <property type="entry name" value="PstS"/>
    <property type="match status" value="1"/>
</dbReference>
<dbReference type="InterPro" id="IPR005673">
    <property type="entry name" value="ABC_phos-bd_PstS"/>
</dbReference>
<dbReference type="EMBL" id="RSCJ01000016">
    <property type="protein sequence ID" value="RUR77859.1"/>
    <property type="molecule type" value="Genomic_DNA"/>
</dbReference>
<comment type="caution">
    <text evidence="6">The sequence shown here is derived from an EMBL/GenBank/DDBJ whole genome shotgun (WGS) entry which is preliminary data.</text>
</comment>
<evidence type="ECO:0000256" key="4">
    <source>
        <dbReference type="PIRNR" id="PIRNR002756"/>
    </source>
</evidence>
<dbReference type="OrthoDB" id="9790048at2"/>
<keyword evidence="3 4" id="KW-0592">Phosphate transport</keyword>
<dbReference type="GO" id="GO:0035435">
    <property type="term" value="P:phosphate ion transmembrane transport"/>
    <property type="evidence" value="ECO:0007669"/>
    <property type="project" value="InterPro"/>
</dbReference>
<dbReference type="InterPro" id="IPR024370">
    <property type="entry name" value="PBP_domain"/>
</dbReference>
<gene>
    <name evidence="6" type="ORF">PCC6912_37400</name>
</gene>
<evidence type="ECO:0000313" key="7">
    <source>
        <dbReference type="Proteomes" id="UP000268857"/>
    </source>
</evidence>
<organism evidence="6 7">
    <name type="scientific">Chlorogloeopsis fritschii PCC 6912</name>
    <dbReference type="NCBI Taxonomy" id="211165"/>
    <lineage>
        <taxon>Bacteria</taxon>
        <taxon>Bacillati</taxon>
        <taxon>Cyanobacteriota</taxon>
        <taxon>Cyanophyceae</taxon>
        <taxon>Nostocales</taxon>
        <taxon>Chlorogloeopsidaceae</taxon>
        <taxon>Chlorogloeopsis</taxon>
    </lineage>
</organism>
<accession>A0A3S0XU98</accession>
<dbReference type="PANTHER" id="PTHR42996">
    <property type="entry name" value="PHOSPHATE-BINDING PROTEIN PSTS"/>
    <property type="match status" value="1"/>
</dbReference>
<keyword evidence="7" id="KW-1185">Reference proteome</keyword>
<evidence type="ECO:0000313" key="6">
    <source>
        <dbReference type="EMBL" id="RUR77859.1"/>
    </source>
</evidence>
<evidence type="ECO:0000256" key="3">
    <source>
        <dbReference type="ARBA" id="ARBA00022592"/>
    </source>
</evidence>
<dbReference type="Pfam" id="PF12849">
    <property type="entry name" value="PBP_like_2"/>
    <property type="match status" value="1"/>
</dbReference>
<sequence>MYLNFFGFHVNHWTASVAFTALATGLVSCQPQSPTATAPGTPGAPGETISISGAGASFPAPLYQRWFAEYNKQNPNIQISYQSVGSGAGVNQFLAQTVDFGATDAPLTQQEREKFPAQRGRPIQLPMTGGALVFAYNLPGVDNLRLSRQAYCGIVQGDIKTWNDPQIAQQNPGVNLPNTPISFIHRSDGSGTTFVFTNHLQAACPQWQAGAAKSVSWPTGLGAKGNEGVTAQVQQTQGSIGYVEFAYARENKMQMAAIQNQAGNYITPEPGSAATAIEGAQIPEDFALLVPDPKGEQAYPIVGLTWLLLYEQYDNPAKAEALKNAIQWALTQGDKYAEELGYLPLPDDVSQRVIAALDTIKVAQGQ</sequence>
<dbReference type="GO" id="GO:0043190">
    <property type="term" value="C:ATP-binding cassette (ABC) transporter complex"/>
    <property type="evidence" value="ECO:0007669"/>
    <property type="project" value="InterPro"/>
</dbReference>
<comment type="similarity">
    <text evidence="1 4">Belongs to the PstS family.</text>
</comment>
<dbReference type="SUPFAM" id="SSF53850">
    <property type="entry name" value="Periplasmic binding protein-like II"/>
    <property type="match status" value="1"/>
</dbReference>
<dbReference type="Proteomes" id="UP000268857">
    <property type="component" value="Unassembled WGS sequence"/>
</dbReference>
<feature type="domain" description="PBP" evidence="5">
    <location>
        <begin position="44"/>
        <end position="330"/>
    </location>
</feature>
<protein>
    <recommendedName>
        <fullName evidence="4">Phosphate-binding protein</fullName>
    </recommendedName>
</protein>
<dbReference type="GO" id="GO:0042301">
    <property type="term" value="F:phosphate ion binding"/>
    <property type="evidence" value="ECO:0007669"/>
    <property type="project" value="InterPro"/>
</dbReference>
<dbReference type="AlphaFoldDB" id="A0A3S0XU98"/>
<dbReference type="STRING" id="211165.GCA_000317285_06290"/>
<evidence type="ECO:0000256" key="2">
    <source>
        <dbReference type="ARBA" id="ARBA00022448"/>
    </source>
</evidence>
<dbReference type="CDD" id="cd13565">
    <property type="entry name" value="PBP2_PstS"/>
    <property type="match status" value="1"/>
</dbReference>
<evidence type="ECO:0000256" key="1">
    <source>
        <dbReference type="ARBA" id="ARBA00008725"/>
    </source>
</evidence>
<dbReference type="RefSeq" id="WP_016876521.1">
    <property type="nucleotide sequence ID" value="NZ_AJLN01000145.1"/>
</dbReference>
<name>A0A3S0XU98_CHLFR</name>
<proteinExistence type="inferred from homology"/>
<dbReference type="NCBIfam" id="TIGR00975">
    <property type="entry name" value="3a0107s03"/>
    <property type="match status" value="1"/>
</dbReference>
<reference evidence="6 7" key="1">
    <citation type="journal article" date="2019" name="Genome Biol. Evol.">
        <title>Day and night: Metabolic profiles and evolutionary relationships of six axenic non-marine cyanobacteria.</title>
        <authorList>
            <person name="Will S.E."/>
            <person name="Henke P."/>
            <person name="Boedeker C."/>
            <person name="Huang S."/>
            <person name="Brinkmann H."/>
            <person name="Rohde M."/>
            <person name="Jarek M."/>
            <person name="Friedl T."/>
            <person name="Seufert S."/>
            <person name="Schumacher M."/>
            <person name="Overmann J."/>
            <person name="Neumann-Schaal M."/>
            <person name="Petersen J."/>
        </authorList>
    </citation>
    <scope>NUCLEOTIDE SEQUENCE [LARGE SCALE GENOMIC DNA]</scope>
    <source>
        <strain evidence="6 7">PCC 6912</strain>
    </source>
</reference>
<dbReference type="Gene3D" id="3.40.190.10">
    <property type="entry name" value="Periplasmic binding protein-like II"/>
    <property type="match status" value="2"/>
</dbReference>
<evidence type="ECO:0000259" key="5">
    <source>
        <dbReference type="Pfam" id="PF12849"/>
    </source>
</evidence>
<dbReference type="PANTHER" id="PTHR42996:SF1">
    <property type="entry name" value="PHOSPHATE-BINDING PROTEIN PSTS"/>
    <property type="match status" value="1"/>
</dbReference>